<keyword evidence="6 17" id="KW-0732">Signal</keyword>
<protein>
    <submittedName>
        <fullName evidence="19">Toll like receptor 7</fullName>
    </submittedName>
</protein>
<dbReference type="GO" id="GO:0051607">
    <property type="term" value="P:defense response to virus"/>
    <property type="evidence" value="ECO:0007669"/>
    <property type="project" value="TreeGrafter"/>
</dbReference>
<keyword evidence="8" id="KW-0967">Endosome</keyword>
<dbReference type="SMART" id="SM00082">
    <property type="entry name" value="LRRCT"/>
    <property type="match status" value="1"/>
</dbReference>
<dbReference type="PANTHER" id="PTHR47410:SF2">
    <property type="entry name" value="TOLL-LIKE RECEPTOR 7"/>
    <property type="match status" value="1"/>
</dbReference>
<comment type="similarity">
    <text evidence="2">Belongs to the Toll-like receptor family.</text>
</comment>
<evidence type="ECO:0000313" key="19">
    <source>
        <dbReference type="Ensembl" id="ENSVKKP00000008725.1"/>
    </source>
</evidence>
<evidence type="ECO:0000256" key="14">
    <source>
        <dbReference type="ARBA" id="ARBA00023198"/>
    </source>
</evidence>
<evidence type="ECO:0000256" key="10">
    <source>
        <dbReference type="ARBA" id="ARBA00022989"/>
    </source>
</evidence>
<evidence type="ECO:0000256" key="5">
    <source>
        <dbReference type="ARBA" id="ARBA00022692"/>
    </source>
</evidence>
<keyword evidence="9" id="KW-0391">Immunity</keyword>
<keyword evidence="4" id="KW-0433">Leucine-rich repeat</keyword>
<dbReference type="GO" id="GO:0005886">
    <property type="term" value="C:plasma membrane"/>
    <property type="evidence" value="ECO:0007669"/>
    <property type="project" value="TreeGrafter"/>
</dbReference>
<dbReference type="SMART" id="SM00365">
    <property type="entry name" value="LRR_SD22"/>
    <property type="match status" value="9"/>
</dbReference>
<dbReference type="SUPFAM" id="SSF52047">
    <property type="entry name" value="RNI-like"/>
    <property type="match status" value="1"/>
</dbReference>
<dbReference type="PROSITE" id="PS50104">
    <property type="entry name" value="TIR"/>
    <property type="match status" value="1"/>
</dbReference>
<dbReference type="FunFam" id="3.80.10.10:FF:000037">
    <property type="entry name" value="Toll-like receptor 7"/>
    <property type="match status" value="1"/>
</dbReference>
<reference evidence="19" key="2">
    <citation type="submission" date="2025-09" db="UniProtKB">
        <authorList>
            <consortium name="Ensembl"/>
        </authorList>
    </citation>
    <scope>IDENTIFICATION</scope>
</reference>
<evidence type="ECO:0000256" key="11">
    <source>
        <dbReference type="ARBA" id="ARBA00023136"/>
    </source>
</evidence>
<dbReference type="Pfam" id="PF01582">
    <property type="entry name" value="TIR"/>
    <property type="match status" value="1"/>
</dbReference>
<sequence>MVMHSCGLLFLMLSLFPEIMPAMQFFKTLPCHVYDTKTFLTVDCSDRGLVKFPNEIPDNVTNLTISINHIPKIIPSYFEKFDKLLEIDFRCNCVPFMVGPRDRVCKESLKIQNQSFAKLSRLESLYLDGNQLTEIPQGLPRNLRLLSLEANTIFSIKKENLSELEHLQSLFLGQNCYYRNPCNVSYDINKTAFQALRTLQVLSLKANNLTSVPQNLPSTLTELYLYNNVIRNVTEHDLIGLHNLETLDLSGNCPRCHNAPYHCEECPNRGSIFIHPRAFDSLKQLKILRLHSTSLRSVDSNWFKNTEKLEVLDLSQNYLDNEIESAHFLTFLPNLVDLDLSFNFALQSYRSTLRLPSTFSKLSNLKYLRIRGFIFKELDQRTVDNLIPLKNLSVLDFGTNFIRNADIAMFKKFHALKIIHLSFNKISLFSNEPNHQFFSAPKVIAERYDGRMLQDMHYFRYDEYGRSCKSKDKESVYSLPFSIEPSCSNYGETLDLSRNNIFFVASSDFQHLTQLKCLNLSGNAMSQTLNGTEFQYLSNLKYLDFSNNRIDLLHANAFKELKELEVLNLSDNSYYFKAEGITHMLGFTRNLVSLTTLFMNGNEISTSTDEGMESHSLKILEFRKNRLDILWKAGTDKHFAFFKNLSSLENLDISDNSLNFIPNDVFDGLPQTLKVFKLADNNIKYFNWSKLQILKNLLVLDLSNNQLITVPHELSNCSPTLQQFILQNNRIKKLTNNFLQQAFHLKHLDLSFNKIKTLKNSSFPVNDIKNLETLHLRGNPFRCNCDLVWFVWWINQTNVTVPFLATDVTCEGPGSWKGKSVVFLDLKTCELDISQFLFLLSISVITFLMTVPVISYRYFWDVWYFYHFCSASLKGYQRLFSSEVMYDAFVAYDKKDPDVTEWVLKELVEKLEDQKEKQFNLCLEERDWLPGKPVLTNLSDSIQVSRKTVFVLTNKYIVNGNFKIAFYLAHQRLLDEKVDVIILIFLEKVLQMSKYLRLRKRLCSSSVLNWPTNPQSQSYFWHCLRNSLASNHALSYNKLFREMV</sequence>
<keyword evidence="20" id="KW-1185">Reference proteome</keyword>
<keyword evidence="10 16" id="KW-1133">Transmembrane helix</keyword>
<dbReference type="PROSITE" id="PS51450">
    <property type="entry name" value="LRR"/>
    <property type="match status" value="4"/>
</dbReference>
<dbReference type="GO" id="GO:0032755">
    <property type="term" value="P:positive regulation of interleukin-6 production"/>
    <property type="evidence" value="ECO:0007669"/>
    <property type="project" value="TreeGrafter"/>
</dbReference>
<accession>A0A8D2JAA2</accession>
<dbReference type="AlphaFoldDB" id="A0A8D2JAA2"/>
<keyword evidence="5 16" id="KW-0812">Transmembrane</keyword>
<evidence type="ECO:0000256" key="6">
    <source>
        <dbReference type="ARBA" id="ARBA00022729"/>
    </source>
</evidence>
<dbReference type="Gene3D" id="3.80.10.10">
    <property type="entry name" value="Ribonuclease Inhibitor"/>
    <property type="match status" value="1"/>
</dbReference>
<keyword evidence="12" id="KW-0675">Receptor</keyword>
<feature type="domain" description="TIR" evidence="18">
    <location>
        <begin position="884"/>
        <end position="1028"/>
    </location>
</feature>
<dbReference type="InterPro" id="IPR000483">
    <property type="entry name" value="Cys-rich_flank_reg_C"/>
</dbReference>
<feature type="chain" id="PRO_5034485137" evidence="17">
    <location>
        <begin position="23"/>
        <end position="1044"/>
    </location>
</feature>
<dbReference type="InterPro" id="IPR000157">
    <property type="entry name" value="TIR_dom"/>
</dbReference>
<dbReference type="Pfam" id="PF00560">
    <property type="entry name" value="LRR_1"/>
    <property type="match status" value="2"/>
</dbReference>
<dbReference type="GO" id="GO:0002224">
    <property type="term" value="P:toll-like receptor signaling pathway"/>
    <property type="evidence" value="ECO:0007669"/>
    <property type="project" value="TreeGrafter"/>
</dbReference>
<dbReference type="GO" id="GO:0006954">
    <property type="term" value="P:inflammatory response"/>
    <property type="evidence" value="ECO:0007669"/>
    <property type="project" value="UniProtKB-KW"/>
</dbReference>
<dbReference type="Ensembl" id="ENSVKKT00000008948.1">
    <property type="protein sequence ID" value="ENSVKKP00000008725.1"/>
    <property type="gene ID" value="ENSVKKG00000006205.1"/>
</dbReference>
<evidence type="ECO:0000256" key="9">
    <source>
        <dbReference type="ARBA" id="ARBA00022859"/>
    </source>
</evidence>
<keyword evidence="14" id="KW-0395">Inflammatory response</keyword>
<feature type="transmembrane region" description="Helical" evidence="16">
    <location>
        <begin position="836"/>
        <end position="859"/>
    </location>
</feature>
<dbReference type="InterPro" id="IPR035897">
    <property type="entry name" value="Toll_tir_struct_dom_sf"/>
</dbReference>
<evidence type="ECO:0000256" key="16">
    <source>
        <dbReference type="SAM" id="Phobius"/>
    </source>
</evidence>
<evidence type="ECO:0000256" key="8">
    <source>
        <dbReference type="ARBA" id="ARBA00022753"/>
    </source>
</evidence>
<keyword evidence="11 16" id="KW-0472">Membrane</keyword>
<dbReference type="PRINTS" id="PR01537">
    <property type="entry name" value="INTRLKN1R1F"/>
</dbReference>
<evidence type="ECO:0000256" key="17">
    <source>
        <dbReference type="SAM" id="SignalP"/>
    </source>
</evidence>
<dbReference type="GO" id="GO:0045087">
    <property type="term" value="P:innate immune response"/>
    <property type="evidence" value="ECO:0007669"/>
    <property type="project" value="UniProtKB-KW"/>
</dbReference>
<feature type="signal peptide" evidence="17">
    <location>
        <begin position="1"/>
        <end position="22"/>
    </location>
</feature>
<evidence type="ECO:0000256" key="4">
    <source>
        <dbReference type="ARBA" id="ARBA00022614"/>
    </source>
</evidence>
<evidence type="ECO:0000256" key="3">
    <source>
        <dbReference type="ARBA" id="ARBA00022588"/>
    </source>
</evidence>
<dbReference type="GO" id="GO:1902533">
    <property type="term" value="P:positive regulation of intracellular signal transduction"/>
    <property type="evidence" value="ECO:0007669"/>
    <property type="project" value="UniProtKB-ARBA"/>
</dbReference>
<evidence type="ECO:0000256" key="1">
    <source>
        <dbReference type="ARBA" id="ARBA00004177"/>
    </source>
</evidence>
<organism evidence="19 20">
    <name type="scientific">Varanus komodoensis</name>
    <name type="common">Komodo dragon</name>
    <dbReference type="NCBI Taxonomy" id="61221"/>
    <lineage>
        <taxon>Eukaryota</taxon>
        <taxon>Metazoa</taxon>
        <taxon>Chordata</taxon>
        <taxon>Craniata</taxon>
        <taxon>Vertebrata</taxon>
        <taxon>Euteleostomi</taxon>
        <taxon>Lepidosauria</taxon>
        <taxon>Squamata</taxon>
        <taxon>Bifurcata</taxon>
        <taxon>Unidentata</taxon>
        <taxon>Episquamata</taxon>
        <taxon>Toxicofera</taxon>
        <taxon>Anguimorpha</taxon>
        <taxon>Paleoanguimorpha</taxon>
        <taxon>Varanoidea</taxon>
        <taxon>Varanidae</taxon>
        <taxon>Varanus</taxon>
    </lineage>
</organism>
<comment type="subcellular location">
    <subcellularLocation>
        <location evidence="15">Endomembrane system</location>
        <topology evidence="15">Single-pass type I membrane protein</topology>
    </subcellularLocation>
    <subcellularLocation>
        <location evidence="1">Endosome</location>
    </subcellularLocation>
</comment>
<dbReference type="SUPFAM" id="SSF52058">
    <property type="entry name" value="L domain-like"/>
    <property type="match status" value="2"/>
</dbReference>
<dbReference type="SMART" id="SM00369">
    <property type="entry name" value="LRR_TYP"/>
    <property type="match status" value="11"/>
</dbReference>
<dbReference type="InterPro" id="IPR003591">
    <property type="entry name" value="Leu-rich_rpt_typical-subtyp"/>
</dbReference>
<keyword evidence="3" id="KW-0399">Innate immunity</keyword>
<dbReference type="Gene3D" id="3.40.50.10140">
    <property type="entry name" value="Toll/interleukin-1 receptor homology (TIR) domain"/>
    <property type="match status" value="1"/>
</dbReference>
<evidence type="ECO:0000256" key="7">
    <source>
        <dbReference type="ARBA" id="ARBA00022737"/>
    </source>
</evidence>
<evidence type="ECO:0000256" key="13">
    <source>
        <dbReference type="ARBA" id="ARBA00023180"/>
    </source>
</evidence>
<keyword evidence="7" id="KW-0677">Repeat</keyword>
<reference evidence="19" key="1">
    <citation type="submission" date="2025-08" db="UniProtKB">
        <authorList>
            <consortium name="Ensembl"/>
        </authorList>
    </citation>
    <scope>IDENTIFICATION</scope>
</reference>
<dbReference type="FunFam" id="3.40.50.10140:FF:000003">
    <property type="entry name" value="Toll-like receptor 7"/>
    <property type="match status" value="1"/>
</dbReference>
<evidence type="ECO:0000256" key="15">
    <source>
        <dbReference type="ARBA" id="ARBA00046288"/>
    </source>
</evidence>
<evidence type="ECO:0000259" key="18">
    <source>
        <dbReference type="PROSITE" id="PS50104"/>
    </source>
</evidence>
<keyword evidence="13" id="KW-0325">Glycoprotein</keyword>
<dbReference type="GO" id="GO:0034154">
    <property type="term" value="P:toll-like receptor 7 signaling pathway"/>
    <property type="evidence" value="ECO:0007669"/>
    <property type="project" value="TreeGrafter"/>
</dbReference>
<dbReference type="SMART" id="SM00255">
    <property type="entry name" value="TIR"/>
    <property type="match status" value="1"/>
</dbReference>
<dbReference type="OMA" id="CNSKYLR"/>
<dbReference type="GO" id="GO:0007249">
    <property type="term" value="P:canonical NF-kappaB signal transduction"/>
    <property type="evidence" value="ECO:0007669"/>
    <property type="project" value="TreeGrafter"/>
</dbReference>
<evidence type="ECO:0000256" key="12">
    <source>
        <dbReference type="ARBA" id="ARBA00023170"/>
    </source>
</evidence>
<dbReference type="SUPFAM" id="SSF52200">
    <property type="entry name" value="Toll/Interleukin receptor TIR domain"/>
    <property type="match status" value="1"/>
</dbReference>
<dbReference type="Pfam" id="PF13855">
    <property type="entry name" value="LRR_8"/>
    <property type="match status" value="4"/>
</dbReference>
<dbReference type="GO" id="GO:0038187">
    <property type="term" value="F:pattern recognition receptor activity"/>
    <property type="evidence" value="ECO:0007669"/>
    <property type="project" value="TreeGrafter"/>
</dbReference>
<dbReference type="SMART" id="SM00364">
    <property type="entry name" value="LRR_BAC"/>
    <property type="match status" value="6"/>
</dbReference>
<dbReference type="Proteomes" id="UP000694545">
    <property type="component" value="Unplaced"/>
</dbReference>
<dbReference type="PANTHER" id="PTHR47410">
    <property type="entry name" value="TOLL-LIKE RECEPTOR 7-RELATED"/>
    <property type="match status" value="1"/>
</dbReference>
<name>A0A8D2JAA2_VARKO</name>
<dbReference type="InterPro" id="IPR032675">
    <property type="entry name" value="LRR_dom_sf"/>
</dbReference>
<evidence type="ECO:0000256" key="2">
    <source>
        <dbReference type="ARBA" id="ARBA00009634"/>
    </source>
</evidence>
<dbReference type="GO" id="GO:0005768">
    <property type="term" value="C:endosome"/>
    <property type="evidence" value="ECO:0007669"/>
    <property type="project" value="UniProtKB-SubCell"/>
</dbReference>
<dbReference type="InterPro" id="IPR001611">
    <property type="entry name" value="Leu-rich_rpt"/>
</dbReference>
<proteinExistence type="inferred from homology"/>
<evidence type="ECO:0000313" key="20">
    <source>
        <dbReference type="Proteomes" id="UP000694545"/>
    </source>
</evidence>